<dbReference type="GO" id="GO:0003677">
    <property type="term" value="F:DNA binding"/>
    <property type="evidence" value="ECO:0007669"/>
    <property type="project" value="InterPro"/>
</dbReference>
<protein>
    <submittedName>
        <fullName evidence="7">Fungal-specific transcription factor domain-containing protein</fullName>
    </submittedName>
</protein>
<dbReference type="GO" id="GO:0006351">
    <property type="term" value="P:DNA-templated transcription"/>
    <property type="evidence" value="ECO:0007669"/>
    <property type="project" value="InterPro"/>
</dbReference>
<feature type="compositionally biased region" description="Polar residues" evidence="5">
    <location>
        <begin position="56"/>
        <end position="66"/>
    </location>
</feature>
<comment type="caution">
    <text evidence="7">The sequence shown here is derived from an EMBL/GenBank/DDBJ whole genome shotgun (WGS) entry which is preliminary data.</text>
</comment>
<dbReference type="Pfam" id="PF04082">
    <property type="entry name" value="Fungal_trans"/>
    <property type="match status" value="1"/>
</dbReference>
<dbReference type="InterPro" id="IPR007219">
    <property type="entry name" value="XnlR_reg_dom"/>
</dbReference>
<evidence type="ECO:0000256" key="3">
    <source>
        <dbReference type="ARBA" id="ARBA00023163"/>
    </source>
</evidence>
<evidence type="ECO:0000313" key="8">
    <source>
        <dbReference type="Proteomes" id="UP001147746"/>
    </source>
</evidence>
<keyword evidence="8" id="KW-1185">Reference proteome</keyword>
<evidence type="ECO:0000259" key="6">
    <source>
        <dbReference type="SMART" id="SM00906"/>
    </source>
</evidence>
<feature type="domain" description="Xylanolytic transcriptional activator regulatory" evidence="6">
    <location>
        <begin position="266"/>
        <end position="339"/>
    </location>
</feature>
<evidence type="ECO:0000256" key="5">
    <source>
        <dbReference type="SAM" id="MobiDB-lite"/>
    </source>
</evidence>
<name>A0A9W9KUH8_9EURO</name>
<feature type="region of interest" description="Disordered" evidence="5">
    <location>
        <begin position="1"/>
        <end position="21"/>
    </location>
</feature>
<evidence type="ECO:0000256" key="1">
    <source>
        <dbReference type="ARBA" id="ARBA00004123"/>
    </source>
</evidence>
<reference evidence="7" key="1">
    <citation type="submission" date="2022-12" db="EMBL/GenBank/DDBJ databases">
        <authorList>
            <person name="Petersen C."/>
        </authorList>
    </citation>
    <scope>NUCLEOTIDE SEQUENCE</scope>
    <source>
        <strain evidence="7">IBT 21472</strain>
    </source>
</reference>
<dbReference type="EMBL" id="JAPZBO010000010">
    <property type="protein sequence ID" value="KAJ5299962.1"/>
    <property type="molecule type" value="Genomic_DNA"/>
</dbReference>
<organism evidence="7 8">
    <name type="scientific">Penicillium atrosanguineum</name>
    <dbReference type="NCBI Taxonomy" id="1132637"/>
    <lineage>
        <taxon>Eukaryota</taxon>
        <taxon>Fungi</taxon>
        <taxon>Dikarya</taxon>
        <taxon>Ascomycota</taxon>
        <taxon>Pezizomycotina</taxon>
        <taxon>Eurotiomycetes</taxon>
        <taxon>Eurotiomycetidae</taxon>
        <taxon>Eurotiales</taxon>
        <taxon>Aspergillaceae</taxon>
        <taxon>Penicillium</taxon>
    </lineage>
</organism>
<evidence type="ECO:0000256" key="2">
    <source>
        <dbReference type="ARBA" id="ARBA00023015"/>
    </source>
</evidence>
<keyword evidence="3" id="KW-0804">Transcription</keyword>
<gene>
    <name evidence="7" type="ORF">N7476_011519</name>
</gene>
<comment type="subcellular location">
    <subcellularLocation>
        <location evidence="1">Nucleus</location>
    </subcellularLocation>
</comment>
<dbReference type="OrthoDB" id="424974at2759"/>
<sequence length="643" mass="72147">MICTYPSDRREAKKTPSLQDISDRLQRLESLLLEQRNREPSTSESLQAKVPDTETPGMSNLPKSLSTIKAPSRPWEILLKDGERVHYVDNANLLDLFQDEERLRPPDRQSSCVKASASRTRDLNLSTGISQVHGQHENPNHLYPDPQLALRLWKTYIENVDPVVKVLHIPTTQSSMIALIADPSQTVSSFSALAFAVYFAATTSLTEDEISSISPENRSTLLERFKNGLNQIIIELNLFNEPDVTTIEAIAIFATCLRVHDPSRGVWILIGTAIRLAQSIGIHRYGAALALSPFETERRLRLWWHLNMLDSRAPEDHGFAYSFDSVNQGLRLPLNVNDNYLFPEMETLPLELETWTQASFAIVSIETTTLLQRMLGPTAVGRHDDLTGDLIEKRKVMREHNAWLGRKFFSGKSPSRVQTAAAAHHRTAYIKMEFMLQAREHLTFPDGHKHCSTPFPAKGLCEMAFRTACRAVESSYTLLSGTSSARFAWLFQSYPQWYALAYVLRFLCAVPLSPETEDAWVLVNKTFDALSYSQDLSAMDAGRGSIWRCLARIRHQVAIARGEVRRTIAGQRGDAGEPCVNHAESGAGNLSDQAVSGVEWPSPKMPSLDPNWNVEMDMFGDALMPDMLCLPEWSDIVNGRLGL</sequence>
<dbReference type="SMART" id="SM00906">
    <property type="entry name" value="Fungal_trans"/>
    <property type="match status" value="1"/>
</dbReference>
<dbReference type="Proteomes" id="UP001147746">
    <property type="component" value="Unassembled WGS sequence"/>
</dbReference>
<dbReference type="GO" id="GO:0005634">
    <property type="term" value="C:nucleus"/>
    <property type="evidence" value="ECO:0007669"/>
    <property type="project" value="UniProtKB-SubCell"/>
</dbReference>
<dbReference type="GO" id="GO:0008270">
    <property type="term" value="F:zinc ion binding"/>
    <property type="evidence" value="ECO:0007669"/>
    <property type="project" value="InterPro"/>
</dbReference>
<evidence type="ECO:0000256" key="4">
    <source>
        <dbReference type="ARBA" id="ARBA00023242"/>
    </source>
</evidence>
<proteinExistence type="predicted"/>
<dbReference type="CDD" id="cd12148">
    <property type="entry name" value="fungal_TF_MHR"/>
    <property type="match status" value="1"/>
</dbReference>
<dbReference type="PANTHER" id="PTHR31001">
    <property type="entry name" value="UNCHARACTERIZED TRANSCRIPTIONAL REGULATORY PROTEIN"/>
    <property type="match status" value="1"/>
</dbReference>
<keyword evidence="4" id="KW-0539">Nucleus</keyword>
<evidence type="ECO:0000313" key="7">
    <source>
        <dbReference type="EMBL" id="KAJ5299962.1"/>
    </source>
</evidence>
<dbReference type="PANTHER" id="PTHR31001:SF85">
    <property type="entry name" value="ZN(II)2CYS6 TRANSCRIPTION FACTOR (EUROFUNG)"/>
    <property type="match status" value="1"/>
</dbReference>
<dbReference type="AlphaFoldDB" id="A0A9W9KUH8"/>
<accession>A0A9W9KUH8</accession>
<keyword evidence="2" id="KW-0805">Transcription regulation</keyword>
<feature type="region of interest" description="Disordered" evidence="5">
    <location>
        <begin position="34"/>
        <end position="66"/>
    </location>
</feature>
<dbReference type="InterPro" id="IPR050613">
    <property type="entry name" value="Sec_Metabolite_Reg"/>
</dbReference>
<reference evidence="7" key="2">
    <citation type="journal article" date="2023" name="IMA Fungus">
        <title>Comparative genomic study of the Penicillium genus elucidates a diverse pangenome and 15 lateral gene transfer events.</title>
        <authorList>
            <person name="Petersen C."/>
            <person name="Sorensen T."/>
            <person name="Nielsen M.R."/>
            <person name="Sondergaard T.E."/>
            <person name="Sorensen J.L."/>
            <person name="Fitzpatrick D.A."/>
            <person name="Frisvad J.C."/>
            <person name="Nielsen K.L."/>
        </authorList>
    </citation>
    <scope>NUCLEOTIDE SEQUENCE</scope>
    <source>
        <strain evidence="7">IBT 21472</strain>
    </source>
</reference>